<dbReference type="AlphaFoldDB" id="A0A0M0J9I2"/>
<protein>
    <submittedName>
        <fullName evidence="3">Chromosome segregation protein smc</fullName>
    </submittedName>
</protein>
<dbReference type="PANTHER" id="PTHR18937">
    <property type="entry name" value="STRUCTURAL MAINTENANCE OF CHROMOSOMES SMC FAMILY MEMBER"/>
    <property type="match status" value="1"/>
</dbReference>
<dbReference type="Gene3D" id="3.40.50.300">
    <property type="entry name" value="P-loop containing nucleotide triphosphate hydrolases"/>
    <property type="match status" value="1"/>
</dbReference>
<dbReference type="GO" id="GO:0005634">
    <property type="term" value="C:nucleus"/>
    <property type="evidence" value="ECO:0007669"/>
    <property type="project" value="UniProtKB-SubCell"/>
</dbReference>
<sequence length="241" mass="26017">MRLRTEEHHLISKQRAIDVVALEAYLTASAAAARLQAEALEANDLAEASSRRVEVLQRERSRRFLRGAQAISDALRATFRSLCKHGDAALEYADVPSILFAEGVSIAVKPPHGEWTRFEILSGGQQALVAVALTMALQEGTYLERHAEREAGERTALSEGYAIEGGGEADASPPPFVLFDEIDAALDTQKVRALAEHVRARAAGQTVFVSHRKELIEASGRLVGTFMVDGGTRAVSVPFGA</sequence>
<name>A0A0M0J9I2_9EUKA</name>
<accession>A0A0M0J9I2</accession>
<comment type="subcellular location">
    <subcellularLocation>
        <location evidence="1">Nucleus</location>
    </subcellularLocation>
</comment>
<reference evidence="4" key="1">
    <citation type="journal article" date="2015" name="PLoS Genet.">
        <title>Genome Sequence and Transcriptome Analyses of Chrysochromulina tobin: Metabolic Tools for Enhanced Algal Fitness in the Prominent Order Prymnesiales (Haptophyceae).</title>
        <authorList>
            <person name="Hovde B.T."/>
            <person name="Deodato C.R."/>
            <person name="Hunsperger H.M."/>
            <person name="Ryken S.A."/>
            <person name="Yost W."/>
            <person name="Jha R.K."/>
            <person name="Patterson J."/>
            <person name="Monnat R.J. Jr."/>
            <person name="Barlow S.B."/>
            <person name="Starkenburg S.R."/>
            <person name="Cattolico R.A."/>
        </authorList>
    </citation>
    <scope>NUCLEOTIDE SEQUENCE</scope>
    <source>
        <strain evidence="4">CCMP291</strain>
    </source>
</reference>
<evidence type="ECO:0000259" key="2">
    <source>
        <dbReference type="Pfam" id="PF02463"/>
    </source>
</evidence>
<dbReference type="InterPro" id="IPR027417">
    <property type="entry name" value="P-loop_NTPase"/>
</dbReference>
<dbReference type="SUPFAM" id="SSF52540">
    <property type="entry name" value="P-loop containing nucleoside triphosphate hydrolases"/>
    <property type="match status" value="1"/>
</dbReference>
<dbReference type="OrthoDB" id="5575062at2759"/>
<evidence type="ECO:0000256" key="1">
    <source>
        <dbReference type="ARBA" id="ARBA00004123"/>
    </source>
</evidence>
<dbReference type="Pfam" id="PF02463">
    <property type="entry name" value="SMC_N"/>
    <property type="match status" value="1"/>
</dbReference>
<gene>
    <name evidence="3" type="ORF">Ctob_000837</name>
</gene>
<dbReference type="Proteomes" id="UP000037460">
    <property type="component" value="Unassembled WGS sequence"/>
</dbReference>
<dbReference type="InterPro" id="IPR003395">
    <property type="entry name" value="RecF/RecN/SMC_N"/>
</dbReference>
<proteinExistence type="predicted"/>
<feature type="domain" description="RecF/RecN/SMC N-terminal" evidence="2">
    <location>
        <begin position="87"/>
        <end position="232"/>
    </location>
</feature>
<dbReference type="EMBL" id="JWZX01003208">
    <property type="protein sequence ID" value="KOO23264.1"/>
    <property type="molecule type" value="Genomic_DNA"/>
</dbReference>
<organism evidence="3 4">
    <name type="scientific">Chrysochromulina tobinii</name>
    <dbReference type="NCBI Taxonomy" id="1460289"/>
    <lineage>
        <taxon>Eukaryota</taxon>
        <taxon>Haptista</taxon>
        <taxon>Haptophyta</taxon>
        <taxon>Prymnesiophyceae</taxon>
        <taxon>Prymnesiales</taxon>
        <taxon>Chrysochromulinaceae</taxon>
        <taxon>Chrysochromulina</taxon>
    </lineage>
</organism>
<comment type="caution">
    <text evidence="3">The sequence shown here is derived from an EMBL/GenBank/DDBJ whole genome shotgun (WGS) entry which is preliminary data.</text>
</comment>
<evidence type="ECO:0000313" key="4">
    <source>
        <dbReference type="Proteomes" id="UP000037460"/>
    </source>
</evidence>
<keyword evidence="4" id="KW-1185">Reference proteome</keyword>
<evidence type="ECO:0000313" key="3">
    <source>
        <dbReference type="EMBL" id="KOO23264.1"/>
    </source>
</evidence>